<evidence type="ECO:0000256" key="1">
    <source>
        <dbReference type="SAM" id="Phobius"/>
    </source>
</evidence>
<dbReference type="InterPro" id="IPR046740">
    <property type="entry name" value="DUF6790"/>
</dbReference>
<evidence type="ECO:0008006" key="4">
    <source>
        <dbReference type="Google" id="ProtNLM"/>
    </source>
</evidence>
<reference evidence="2 3" key="1">
    <citation type="submission" date="2019-05" db="EMBL/GenBank/DDBJ databases">
        <authorList>
            <person name="Farhan Ul Haque M."/>
        </authorList>
    </citation>
    <scope>NUCLEOTIDE SEQUENCE [LARGE SCALE GENOMIC DNA]</scope>
    <source>
        <strain evidence="2">2</strain>
    </source>
</reference>
<evidence type="ECO:0000313" key="3">
    <source>
        <dbReference type="Proteomes" id="UP000485880"/>
    </source>
</evidence>
<dbReference type="EMBL" id="CABFMQ020000001">
    <property type="protein sequence ID" value="VTZ48090.1"/>
    <property type="molecule type" value="Genomic_DNA"/>
</dbReference>
<sequence length="168" mass="17925">MDQSIIGSLIRLVLVNFSSVLFIAALACAALDRKGPAAERTLSWLLLLPIGIGGLWSAFFHLAYPEMTARFIGWENSPFQFEVGMADLAFGVAGCAAFRASFGFRAATVLVNAIFLLGDAAGHVRQMIAAGNFAPGNAGPVFYLDIILPLASIALLLMSRPRRPAKGR</sequence>
<keyword evidence="1" id="KW-0812">Transmembrane</keyword>
<feature type="transmembrane region" description="Helical" evidence="1">
    <location>
        <begin position="109"/>
        <end position="128"/>
    </location>
</feature>
<accession>A0A8B6M1G9</accession>
<name>A0A8B6M1G9_METTU</name>
<dbReference type="Proteomes" id="UP000485880">
    <property type="component" value="Unassembled WGS sequence"/>
</dbReference>
<proteinExistence type="predicted"/>
<keyword evidence="1" id="KW-1133">Transmembrane helix</keyword>
<feature type="transmembrane region" description="Helical" evidence="1">
    <location>
        <begin position="140"/>
        <end position="158"/>
    </location>
</feature>
<evidence type="ECO:0000313" key="2">
    <source>
        <dbReference type="EMBL" id="VTZ48090.1"/>
    </source>
</evidence>
<feature type="transmembrane region" description="Helical" evidence="1">
    <location>
        <begin position="43"/>
        <end position="64"/>
    </location>
</feature>
<feature type="transmembrane region" description="Helical" evidence="1">
    <location>
        <begin position="12"/>
        <end position="31"/>
    </location>
</feature>
<keyword evidence="1" id="KW-0472">Membrane</keyword>
<gene>
    <name evidence="2" type="ORF">MPC4_10040</name>
</gene>
<dbReference type="RefSeq" id="WP_174510747.1">
    <property type="nucleotide sequence ID" value="NZ_CABFMQ020000001.1"/>
</dbReference>
<comment type="caution">
    <text evidence="2">The sequence shown here is derived from an EMBL/GenBank/DDBJ whole genome shotgun (WGS) entry which is preliminary data.</text>
</comment>
<keyword evidence="3" id="KW-1185">Reference proteome</keyword>
<dbReference type="AlphaFoldDB" id="A0A8B6M1G9"/>
<protein>
    <recommendedName>
        <fullName evidence="4">DUF4345 domain-containing protein</fullName>
    </recommendedName>
</protein>
<organism evidence="2 3">
    <name type="scientific">Methylocella tundrae</name>
    <dbReference type="NCBI Taxonomy" id="227605"/>
    <lineage>
        <taxon>Bacteria</taxon>
        <taxon>Pseudomonadati</taxon>
        <taxon>Pseudomonadota</taxon>
        <taxon>Alphaproteobacteria</taxon>
        <taxon>Hyphomicrobiales</taxon>
        <taxon>Beijerinckiaceae</taxon>
        <taxon>Methylocella</taxon>
    </lineage>
</organism>
<dbReference type="Pfam" id="PF20589">
    <property type="entry name" value="DUF6790"/>
    <property type="match status" value="1"/>
</dbReference>